<keyword evidence="3" id="KW-1185">Reference proteome</keyword>
<evidence type="ECO:0000256" key="1">
    <source>
        <dbReference type="SAM" id="MobiDB-lite"/>
    </source>
</evidence>
<accession>A0A7J8Y396</accession>
<proteinExistence type="predicted"/>
<protein>
    <submittedName>
        <fullName evidence="2">Uncharacterized protein</fullName>
    </submittedName>
</protein>
<feature type="region of interest" description="Disordered" evidence="1">
    <location>
        <begin position="1"/>
        <end position="22"/>
    </location>
</feature>
<evidence type="ECO:0000313" key="3">
    <source>
        <dbReference type="Proteomes" id="UP000593577"/>
    </source>
</evidence>
<comment type="caution">
    <text evidence="2">The sequence shown here is derived from an EMBL/GenBank/DDBJ whole genome shotgun (WGS) entry which is preliminary data.</text>
</comment>
<reference evidence="2 3" key="1">
    <citation type="journal article" date="2019" name="Genome Biol. Evol.">
        <title>Insights into the evolution of the New World diploid cottons (Gossypium, subgenus Houzingenia) based on genome sequencing.</title>
        <authorList>
            <person name="Grover C.E."/>
            <person name="Arick M.A. 2nd"/>
            <person name="Thrash A."/>
            <person name="Conover J.L."/>
            <person name="Sanders W.S."/>
            <person name="Peterson D.G."/>
            <person name="Frelichowski J.E."/>
            <person name="Scheffler J.A."/>
            <person name="Scheffler B.E."/>
            <person name="Wendel J.F."/>
        </authorList>
    </citation>
    <scope>NUCLEOTIDE SEQUENCE [LARGE SCALE GENOMIC DNA]</scope>
    <source>
        <strain evidence="2">185</strain>
        <tissue evidence="2">Leaf</tissue>
    </source>
</reference>
<name>A0A7J8Y396_GOSAI</name>
<evidence type="ECO:0000313" key="2">
    <source>
        <dbReference type="EMBL" id="MBA0693469.1"/>
    </source>
</evidence>
<feature type="non-terminal residue" evidence="2">
    <location>
        <position position="113"/>
    </location>
</feature>
<dbReference type="Proteomes" id="UP000593577">
    <property type="component" value="Unassembled WGS sequence"/>
</dbReference>
<sequence>HWNQAIGSCPFQPPKGETNRHPRGTCLPHLQQYCKLGTERVNEEGAIETKVDTIDIQSPPGENKEPKVENVGVVHLTHDRPNTGDKGGVLAGAAEAATKAVQAVKDSMSGSNK</sequence>
<dbReference type="AlphaFoldDB" id="A0A7J8Y396"/>
<dbReference type="EMBL" id="JABFAA010000010">
    <property type="protein sequence ID" value="MBA0693469.1"/>
    <property type="molecule type" value="Genomic_DNA"/>
</dbReference>
<gene>
    <name evidence="2" type="ORF">Goari_003841</name>
</gene>
<organism evidence="2 3">
    <name type="scientific">Gossypium aridum</name>
    <name type="common">American cotton</name>
    <name type="synonym">Erioxylum aridum</name>
    <dbReference type="NCBI Taxonomy" id="34290"/>
    <lineage>
        <taxon>Eukaryota</taxon>
        <taxon>Viridiplantae</taxon>
        <taxon>Streptophyta</taxon>
        <taxon>Embryophyta</taxon>
        <taxon>Tracheophyta</taxon>
        <taxon>Spermatophyta</taxon>
        <taxon>Magnoliopsida</taxon>
        <taxon>eudicotyledons</taxon>
        <taxon>Gunneridae</taxon>
        <taxon>Pentapetalae</taxon>
        <taxon>rosids</taxon>
        <taxon>malvids</taxon>
        <taxon>Malvales</taxon>
        <taxon>Malvaceae</taxon>
        <taxon>Malvoideae</taxon>
        <taxon>Gossypium</taxon>
    </lineage>
</organism>